<evidence type="ECO:0000256" key="1">
    <source>
        <dbReference type="ARBA" id="ARBA00022723"/>
    </source>
</evidence>
<organism evidence="6 7">
    <name type="scientific">Diploscapter pachys</name>
    <dbReference type="NCBI Taxonomy" id="2018661"/>
    <lineage>
        <taxon>Eukaryota</taxon>
        <taxon>Metazoa</taxon>
        <taxon>Ecdysozoa</taxon>
        <taxon>Nematoda</taxon>
        <taxon>Chromadorea</taxon>
        <taxon>Rhabditida</taxon>
        <taxon>Rhabditina</taxon>
        <taxon>Rhabditomorpha</taxon>
        <taxon>Rhabditoidea</taxon>
        <taxon>Rhabditidae</taxon>
        <taxon>Diploscapter</taxon>
    </lineage>
</organism>
<evidence type="ECO:0000256" key="3">
    <source>
        <dbReference type="ARBA" id="ARBA00022842"/>
    </source>
</evidence>
<dbReference type="InterPro" id="IPR050155">
    <property type="entry name" value="HAD-like_hydrolase_sf"/>
</dbReference>
<dbReference type="PRINTS" id="PR00413">
    <property type="entry name" value="HADHALOGNASE"/>
</dbReference>
<evidence type="ECO:0000256" key="2">
    <source>
        <dbReference type="ARBA" id="ARBA00022801"/>
    </source>
</evidence>
<feature type="compositionally biased region" description="Basic and acidic residues" evidence="5">
    <location>
        <begin position="17"/>
        <end position="27"/>
    </location>
</feature>
<dbReference type="SFLD" id="SFLDG01129">
    <property type="entry name" value="C1.5:_HAD__Beta-PGM__Phosphata"/>
    <property type="match status" value="1"/>
</dbReference>
<dbReference type="Gene3D" id="3.40.50.1000">
    <property type="entry name" value="HAD superfamily/HAD-like"/>
    <property type="match status" value="1"/>
</dbReference>
<gene>
    <name evidence="6" type="ORF">WR25_18275</name>
</gene>
<proteinExistence type="predicted"/>
<dbReference type="OrthoDB" id="40579at2759"/>
<dbReference type="InterPro" id="IPR023214">
    <property type="entry name" value="HAD_sf"/>
</dbReference>
<dbReference type="PANTHER" id="PTHR43434:SF23">
    <property type="entry name" value="PHOSPHOGLYCOLATE PHOSPHATASE"/>
    <property type="match status" value="1"/>
</dbReference>
<keyword evidence="1" id="KW-0479">Metal-binding</keyword>
<keyword evidence="4" id="KW-0119">Carbohydrate metabolism</keyword>
<dbReference type="SUPFAM" id="SSF56784">
    <property type="entry name" value="HAD-like"/>
    <property type="match status" value="1"/>
</dbReference>
<dbReference type="EMBL" id="LIAE01008946">
    <property type="protein sequence ID" value="PAV71711.1"/>
    <property type="molecule type" value="Genomic_DNA"/>
</dbReference>
<dbReference type="GO" id="GO:0006281">
    <property type="term" value="P:DNA repair"/>
    <property type="evidence" value="ECO:0007669"/>
    <property type="project" value="TreeGrafter"/>
</dbReference>
<keyword evidence="3" id="KW-0460">Magnesium</keyword>
<dbReference type="Pfam" id="PF13419">
    <property type="entry name" value="HAD_2"/>
    <property type="match status" value="1"/>
</dbReference>
<evidence type="ECO:0000256" key="4">
    <source>
        <dbReference type="ARBA" id="ARBA00023277"/>
    </source>
</evidence>
<dbReference type="Proteomes" id="UP000218231">
    <property type="component" value="Unassembled WGS sequence"/>
</dbReference>
<dbReference type="SFLD" id="SFLDS00003">
    <property type="entry name" value="Haloacid_Dehalogenase"/>
    <property type="match status" value="1"/>
</dbReference>
<dbReference type="InterPro" id="IPR023198">
    <property type="entry name" value="PGP-like_dom2"/>
</dbReference>
<dbReference type="NCBIfam" id="TIGR01509">
    <property type="entry name" value="HAD-SF-IA-v3"/>
    <property type="match status" value="1"/>
</dbReference>
<evidence type="ECO:0000313" key="7">
    <source>
        <dbReference type="Proteomes" id="UP000218231"/>
    </source>
</evidence>
<accession>A0A2A2KCP8</accession>
<evidence type="ECO:0000313" key="6">
    <source>
        <dbReference type="EMBL" id="PAV71711.1"/>
    </source>
</evidence>
<dbReference type="InterPro" id="IPR036412">
    <property type="entry name" value="HAD-like_sf"/>
</dbReference>
<dbReference type="InterPro" id="IPR006439">
    <property type="entry name" value="HAD-SF_hydro_IA"/>
</dbReference>
<feature type="region of interest" description="Disordered" evidence="5">
    <location>
        <begin position="1"/>
        <end position="32"/>
    </location>
</feature>
<dbReference type="Gene3D" id="1.10.150.240">
    <property type="entry name" value="Putative phosphatase, domain 2"/>
    <property type="match status" value="1"/>
</dbReference>
<reference evidence="6 7" key="1">
    <citation type="journal article" date="2017" name="Curr. Biol.">
        <title>Genome architecture and evolution of a unichromosomal asexual nematode.</title>
        <authorList>
            <person name="Fradin H."/>
            <person name="Zegar C."/>
            <person name="Gutwein M."/>
            <person name="Lucas J."/>
            <person name="Kovtun M."/>
            <person name="Corcoran D."/>
            <person name="Baugh L.R."/>
            <person name="Kiontke K."/>
            <person name="Gunsalus K."/>
            <person name="Fitch D.H."/>
            <person name="Piano F."/>
        </authorList>
    </citation>
    <scope>NUCLEOTIDE SEQUENCE [LARGE SCALE GENOMIC DNA]</scope>
    <source>
        <strain evidence="6">PF1309</strain>
    </source>
</reference>
<evidence type="ECO:0008006" key="8">
    <source>
        <dbReference type="Google" id="ProtNLM"/>
    </source>
</evidence>
<keyword evidence="7" id="KW-1185">Reference proteome</keyword>
<name>A0A2A2KCP8_9BILA</name>
<keyword evidence="2" id="KW-0378">Hydrolase</keyword>
<dbReference type="InterPro" id="IPR041492">
    <property type="entry name" value="HAD_2"/>
</dbReference>
<dbReference type="STRING" id="2018661.A0A2A2KCP8"/>
<dbReference type="PANTHER" id="PTHR43434">
    <property type="entry name" value="PHOSPHOGLYCOLATE PHOSPHATASE"/>
    <property type="match status" value="1"/>
</dbReference>
<protein>
    <recommendedName>
        <fullName evidence="8">Phosphoglycolate phosphatase</fullName>
    </recommendedName>
</protein>
<comment type="caution">
    <text evidence="6">The sequence shown here is derived from an EMBL/GenBank/DDBJ whole genome shotgun (WGS) entry which is preliminary data.</text>
</comment>
<dbReference type="AlphaFoldDB" id="A0A2A2KCP8"/>
<dbReference type="SFLD" id="SFLDG01135">
    <property type="entry name" value="C1.5.6:_HAD__Beta-PGM__Phospha"/>
    <property type="match status" value="1"/>
</dbReference>
<dbReference type="NCBIfam" id="TIGR01549">
    <property type="entry name" value="HAD-SF-IA-v1"/>
    <property type="match status" value="1"/>
</dbReference>
<sequence length="414" mass="45302">MRRRSGRPAGQGRPRSIRIDPHDKDCSMTESSSAPSACAASLRQRHASASTATALAILECLFRRRSLATGQDDALDDAVLAPHLPKVLQAVERGLPVEMLMIEHGQSLRVLQQRFEDEEHMRLMYCGIHRFLAEDYAGLVEFEGMSMNAVKKAAKPASQRPAGIPPWPALPLRQRAVRVAPMDIRAVLFDLDGTLVDTLPDIAWCLNHVLSLHGLRTLQPDEVRGMIGGGVAAMLERAAVGLDAEQRQRLHDDYSSCYHDNLVRRSRVFPGCIGLIERIADKGLPMAVVTNKAHTLAERVVQGLLPAQRFAAVLGHRPGERLKPAPDIALQAAERLGIDPGHCLFVGDTPVDLLTAKAAGMPAAAVGWGYGEWQALLEQRPQFHCQQPLQLLRALRPEQVRHCASQSATPIGSL</sequence>
<dbReference type="GO" id="GO:0008967">
    <property type="term" value="F:phosphoglycolate phosphatase activity"/>
    <property type="evidence" value="ECO:0007669"/>
    <property type="project" value="TreeGrafter"/>
</dbReference>
<dbReference type="GO" id="GO:0046872">
    <property type="term" value="F:metal ion binding"/>
    <property type="evidence" value="ECO:0007669"/>
    <property type="project" value="UniProtKB-KW"/>
</dbReference>
<evidence type="ECO:0000256" key="5">
    <source>
        <dbReference type="SAM" id="MobiDB-lite"/>
    </source>
</evidence>
<dbReference type="GO" id="GO:0005829">
    <property type="term" value="C:cytosol"/>
    <property type="evidence" value="ECO:0007669"/>
    <property type="project" value="TreeGrafter"/>
</dbReference>